<organism evidence="3 4">
    <name type="scientific">Trichonephila clavata</name>
    <name type="common">Joro spider</name>
    <name type="synonym">Nephila clavata</name>
    <dbReference type="NCBI Taxonomy" id="2740835"/>
    <lineage>
        <taxon>Eukaryota</taxon>
        <taxon>Metazoa</taxon>
        <taxon>Ecdysozoa</taxon>
        <taxon>Arthropoda</taxon>
        <taxon>Chelicerata</taxon>
        <taxon>Arachnida</taxon>
        <taxon>Araneae</taxon>
        <taxon>Araneomorphae</taxon>
        <taxon>Entelegynae</taxon>
        <taxon>Araneoidea</taxon>
        <taxon>Nephilidae</taxon>
        <taxon>Trichonephila</taxon>
    </lineage>
</organism>
<dbReference type="OrthoDB" id="6514991at2759"/>
<dbReference type="GO" id="GO:0008010">
    <property type="term" value="F:structural constituent of chitin-based larval cuticle"/>
    <property type="evidence" value="ECO:0007669"/>
    <property type="project" value="TreeGrafter"/>
</dbReference>
<keyword evidence="4" id="KW-1185">Reference proteome</keyword>
<dbReference type="InterPro" id="IPR050468">
    <property type="entry name" value="Cuticle_Struct_Prot"/>
</dbReference>
<evidence type="ECO:0000313" key="3">
    <source>
        <dbReference type="EMBL" id="GFQ79010.1"/>
    </source>
</evidence>
<comment type="caution">
    <text evidence="3">The sequence shown here is derived from an EMBL/GenBank/DDBJ whole genome shotgun (WGS) entry which is preliminary data.</text>
</comment>
<feature type="signal peptide" evidence="2">
    <location>
        <begin position="1"/>
        <end position="17"/>
    </location>
</feature>
<dbReference type="Gene3D" id="3.10.50.10">
    <property type="match status" value="1"/>
</dbReference>
<evidence type="ECO:0000313" key="4">
    <source>
        <dbReference type="Proteomes" id="UP000887116"/>
    </source>
</evidence>
<sequence>MYFKVVVLFAIATAAVAQYAGYAKPDEIKYPPQPYQFGYDSNDEYGNTAYRKEAGDANGRVQGSYGYKDAQGIERIVEYVADENGYRAQVKTNEPGTESKSPADIELYANPIVVNYVPQPQRISNFIIRFLRLSALLFVRKTFRAFFRPPLKFLCLERRISVAGANQ</sequence>
<dbReference type="GO" id="GO:0062129">
    <property type="term" value="C:chitin-based extracellular matrix"/>
    <property type="evidence" value="ECO:0007669"/>
    <property type="project" value="TreeGrafter"/>
</dbReference>
<protein>
    <submittedName>
        <fullName evidence="3">Cuticle protein 16.8</fullName>
    </submittedName>
</protein>
<evidence type="ECO:0000256" key="1">
    <source>
        <dbReference type="PROSITE-ProRule" id="PRU00497"/>
    </source>
</evidence>
<gene>
    <name evidence="3" type="ORF">TNCT_433881</name>
</gene>
<dbReference type="InterPro" id="IPR000618">
    <property type="entry name" value="Insect_cuticle"/>
</dbReference>
<dbReference type="EMBL" id="BMAO01002194">
    <property type="protein sequence ID" value="GFQ79010.1"/>
    <property type="molecule type" value="Genomic_DNA"/>
</dbReference>
<accession>A0A8X6KKP7</accession>
<proteinExistence type="predicted"/>
<dbReference type="Pfam" id="PF00379">
    <property type="entry name" value="Chitin_bind_4"/>
    <property type="match status" value="1"/>
</dbReference>
<name>A0A8X6KKP7_TRICU</name>
<dbReference type="Proteomes" id="UP000887116">
    <property type="component" value="Unassembled WGS sequence"/>
</dbReference>
<evidence type="ECO:0000256" key="2">
    <source>
        <dbReference type="SAM" id="SignalP"/>
    </source>
</evidence>
<keyword evidence="2" id="KW-0732">Signal</keyword>
<dbReference type="InterPro" id="IPR029070">
    <property type="entry name" value="Chitinase_insertion_sf"/>
</dbReference>
<dbReference type="AlphaFoldDB" id="A0A8X6KKP7"/>
<dbReference type="PANTHER" id="PTHR10380:SF235">
    <property type="entry name" value="CUTICULAR PROTEIN 73D, ISOFORM B"/>
    <property type="match status" value="1"/>
</dbReference>
<dbReference type="PANTHER" id="PTHR10380">
    <property type="entry name" value="CUTICLE PROTEIN"/>
    <property type="match status" value="1"/>
</dbReference>
<dbReference type="PROSITE" id="PS51155">
    <property type="entry name" value="CHIT_BIND_RR_2"/>
    <property type="match status" value="1"/>
</dbReference>
<dbReference type="PRINTS" id="PR00947">
    <property type="entry name" value="CUTICLE"/>
</dbReference>
<reference evidence="3" key="1">
    <citation type="submission" date="2020-07" db="EMBL/GenBank/DDBJ databases">
        <title>Multicomponent nature underlies the extraordinary mechanical properties of spider dragline silk.</title>
        <authorList>
            <person name="Kono N."/>
            <person name="Nakamura H."/>
            <person name="Mori M."/>
            <person name="Yoshida Y."/>
            <person name="Ohtoshi R."/>
            <person name="Malay A.D."/>
            <person name="Moran D.A.P."/>
            <person name="Tomita M."/>
            <person name="Numata K."/>
            <person name="Arakawa K."/>
        </authorList>
    </citation>
    <scope>NUCLEOTIDE SEQUENCE</scope>
</reference>
<feature type="chain" id="PRO_5036468098" evidence="2">
    <location>
        <begin position="18"/>
        <end position="167"/>
    </location>
</feature>
<keyword evidence="1" id="KW-0193">Cuticle</keyword>